<dbReference type="InterPro" id="IPR011766">
    <property type="entry name" value="TPP_enzyme_TPP-bd"/>
</dbReference>
<sequence>MKAVTSHTAIPFTPQFLRPLRRNAPPPNLPFLTSFPRFLLSPSNPNLKVAQVMNLDLPMMGNGEFDEDFVVESCIVRSLSPALTLKQGLEKIKDAVEELKLNPPCSRSGLYRFQVAVPPSAKAMNWFFSQPLSSAVFPLFFLSKETENLIFKSLSLGGTCGVFGIGAAVRFTCPSFSTLGGQNSFKRYLSIDSTCVTAYGFMNANFNEESSSMRHEAGSFYIFIPQIELDEDEGISILSATLAWSDSPLSTFEESIHSYELSLYQALHSLSTIERYDKCIRSTLRKFDLVKDATFKMVYMKASSLSEKGIEADLMELETPFSCQFCIRLSPTVTAASNMLDHSGERTFSSQDYANINALWASLIIEECTRFGLMYFCVAPGSRSSPLAIAASTHPLTTCIACFDERSLAFHALGYARGSHKPAVVITSSGTAVSNLLPAVVESSQGFVPLLLLTADRPPELHDAGANQAINQVNHFGSFVRFFFGLPVPTDHIPARMILTTLDSAVYWATSSPCGPVHINCPFREPLENSPKEWMLSCLKGLDSWMSSAEPFTKYIQLQHSHAPDDSQGQMAEVIEVIQGAKRGLLLIGAITTEDDIWAALLLAKHLCWPVVADILSGLRLRKLSTSFQEIEDNVLFLDHLDHALLSDFVRVWAQADVIIQIGSRITSKRISQMIEDCFPCSYIMVDKHPCRHDPSHLLTHRIQSTITQFADCLCKAQFPLMSSKWSVSLRALDMMVAQEISSLIHSESFLTEPYVAHVILEALTCDSALFIGNSMAIRDADMYARNSADCTHRIGDTVLSLGLPFHWIRVSGNRGASGIDGLLSTAIGFAVGCNKRVLCVIGDVSFLYDTNGLSILSQRMRRKPMTILVLNNHGGAIFSLLPIAERTERRVLDQYFYTSHNVSIGKLCLAHGMKHLEVRTKIELQDALFTSQQENRDCVIEVESCIDSNAAFHSTLRKFACQAADHALNMLSKFSIPDFIFHGSFLCKIHGMEYSIYRIPLCAPPTSASVNYKTTTFYRDGFILILSLEGGHVGFGEVAPLEIHEEDLLDVEEQLRFLHHVIKGAKISFYLPLLKGSFSSWIWSCLGIPPSSIFPSVRCGLEMAILNAIAAQEGSSLLNILHPYKVEEEISERSKRVQICALLDSNGSPLEVAYLAKTLVEEGFTAIKLKVARRADPIEDATVIQEIRKMVGLQIELRADANRNWTYEQAIQFSSYVKNCDLKYIEEPVKDEDDIIKFCEETGLPVALDETMDKIGETPLQKLAKFSHSGIVAVVIKPSVVGGFENAALIARWAQQQGKMAVVSAAFESGLSLSAYIQLSSYFELQSAEICKLMNKQLVPSVAHGLGTYRWLKEDVTFEPLSINRSQDSGFIEASVVDADRILQKFQINRDTIIRIFSEEQVYTHQLAVDSDGFSCLLNVHEIGASIENDVVVFLHGFLGTGGDWIATMKAISGSARCISIDLPGHGGSKIQNHDGKEDVLEPNLSIEVVADVLYKLIHSITPGKVTLVGYSMGARIALYMALTSSFSDKIKGAVIISGSPGLKNDEARKIRMVKDDSRSHALITHGLQIFLESWYSGELWKSLRGHPQFNQIVASRLQHKDVRSLAKTLSDLSIGRQRPLWEDLRQCSTPLLLIVGEKDGKFKRIAQEMCYEIGHGTSNGDDSRKEIYEIVEVPNCGHAAHLENPLPIIRALRRFLTGLENSSTPNERAVPFHGS</sequence>
<protein>
    <recommendedName>
        <fullName evidence="7">Mandelate racemase/muconate lactonizing enzyme C-terminal domain-containing protein</fullName>
    </recommendedName>
</protein>
<dbReference type="InterPro" id="IPR029017">
    <property type="entry name" value="Enolase-like_N"/>
</dbReference>
<dbReference type="SFLD" id="SFLDS00001">
    <property type="entry name" value="Enolase"/>
    <property type="match status" value="1"/>
</dbReference>
<dbReference type="InterPro" id="IPR029058">
    <property type="entry name" value="AB_hydrolase_fold"/>
</dbReference>
<dbReference type="InterPro" id="IPR004433">
    <property type="entry name" value="MenaQ_synth_MenD"/>
</dbReference>
<dbReference type="Gene3D" id="3.40.50.1820">
    <property type="entry name" value="alpha/beta hydrolase"/>
    <property type="match status" value="1"/>
</dbReference>
<dbReference type="Pfam" id="PF02776">
    <property type="entry name" value="TPP_enzyme_N"/>
    <property type="match status" value="1"/>
</dbReference>
<evidence type="ECO:0000256" key="3">
    <source>
        <dbReference type="ARBA" id="ARBA00022842"/>
    </source>
</evidence>
<dbReference type="Gene3D" id="3.20.20.120">
    <property type="entry name" value="Enolase-like C-terminal domain"/>
    <property type="match status" value="1"/>
</dbReference>
<keyword evidence="2" id="KW-0479">Metal-binding</keyword>
<keyword evidence="6" id="KW-0456">Lyase</keyword>
<dbReference type="SUPFAM" id="SSF52467">
    <property type="entry name" value="DHS-like NAD/FAD-binding domain"/>
    <property type="match status" value="1"/>
</dbReference>
<dbReference type="PANTHER" id="PTHR42916">
    <property type="entry name" value="2-SUCCINYL-5-ENOLPYRUVYL-6-HYDROXY-3-CYCLOHEXENE-1-CARBOXYLATE SYNTHASE"/>
    <property type="match status" value="1"/>
</dbReference>
<dbReference type="Pfam" id="PF00561">
    <property type="entry name" value="Abhydrolase_1"/>
    <property type="match status" value="1"/>
</dbReference>
<dbReference type="NCBIfam" id="TIGR01927">
    <property type="entry name" value="menC_gam_Gplu"/>
    <property type="match status" value="1"/>
</dbReference>
<dbReference type="EMBL" id="CP126648">
    <property type="protein sequence ID" value="WJZ81362.1"/>
    <property type="molecule type" value="Genomic_DNA"/>
</dbReference>
<dbReference type="SUPFAM" id="SSF53474">
    <property type="entry name" value="alpha/beta-Hydrolases"/>
    <property type="match status" value="1"/>
</dbReference>
<dbReference type="SFLD" id="SFLDG00180">
    <property type="entry name" value="muconate_cycloisomerase"/>
    <property type="match status" value="1"/>
</dbReference>
<dbReference type="InterPro" id="IPR013342">
    <property type="entry name" value="Mandelate_racemase_C"/>
</dbReference>
<evidence type="ECO:0000256" key="2">
    <source>
        <dbReference type="ARBA" id="ARBA00022723"/>
    </source>
</evidence>
<organism evidence="8 9">
    <name type="scientific">Vitis vinifera</name>
    <name type="common">Grape</name>
    <dbReference type="NCBI Taxonomy" id="29760"/>
    <lineage>
        <taxon>Eukaryota</taxon>
        <taxon>Viridiplantae</taxon>
        <taxon>Streptophyta</taxon>
        <taxon>Embryophyta</taxon>
        <taxon>Tracheophyta</taxon>
        <taxon>Spermatophyta</taxon>
        <taxon>Magnoliopsida</taxon>
        <taxon>eudicotyledons</taxon>
        <taxon>Gunneridae</taxon>
        <taxon>Pentapetalae</taxon>
        <taxon>rosids</taxon>
        <taxon>Vitales</taxon>
        <taxon>Vitaceae</taxon>
        <taxon>Viteae</taxon>
        <taxon>Vitis</taxon>
    </lineage>
</organism>
<proteinExistence type="inferred from homology"/>
<dbReference type="NCBIfam" id="TIGR00173">
    <property type="entry name" value="menD"/>
    <property type="match status" value="1"/>
</dbReference>
<dbReference type="CDD" id="cd02009">
    <property type="entry name" value="TPP_SHCHC_synthase"/>
    <property type="match status" value="1"/>
</dbReference>
<dbReference type="InterPro" id="IPR029065">
    <property type="entry name" value="Enolase_C-like"/>
</dbReference>
<dbReference type="Gene3D" id="3.40.50.1220">
    <property type="entry name" value="TPP-binding domain"/>
    <property type="match status" value="1"/>
</dbReference>
<name>A0ABY9BFN7_VITVI</name>
<keyword evidence="4" id="KW-0786">Thiamine pyrophosphate</keyword>
<dbReference type="SUPFAM" id="SSF54826">
    <property type="entry name" value="Enolase N-terminal domain-like"/>
    <property type="match status" value="1"/>
</dbReference>
<reference evidence="8 9" key="1">
    <citation type="journal article" date="2023" name="Hortic Res">
        <title>The complete reference genome for grapevine (Vitis vinifera L.) genetics and breeding.</title>
        <authorList>
            <person name="Shi X."/>
            <person name="Cao S."/>
            <person name="Wang X."/>
            <person name="Huang S."/>
            <person name="Wang Y."/>
            <person name="Liu Z."/>
            <person name="Liu W."/>
            <person name="Leng X."/>
            <person name="Peng Y."/>
            <person name="Wang N."/>
            <person name="Wang Y."/>
            <person name="Ma Z."/>
            <person name="Xu X."/>
            <person name="Zhang F."/>
            <person name="Xue H."/>
            <person name="Zhong H."/>
            <person name="Wang Y."/>
            <person name="Zhang K."/>
            <person name="Velt A."/>
            <person name="Avia K."/>
            <person name="Holtgrawe D."/>
            <person name="Grimplet J."/>
            <person name="Matus J.T."/>
            <person name="Ware D."/>
            <person name="Wu X."/>
            <person name="Wang H."/>
            <person name="Liu C."/>
            <person name="Fang Y."/>
            <person name="Rustenholz C."/>
            <person name="Cheng Z."/>
            <person name="Xiao H."/>
            <person name="Zhou Y."/>
        </authorList>
    </citation>
    <scope>NUCLEOTIDE SEQUENCE [LARGE SCALE GENOMIC DNA]</scope>
    <source>
        <strain evidence="9">cv. Pinot noir / PN40024</strain>
        <tissue evidence="8">Leaf</tissue>
    </source>
</reference>
<dbReference type="Pfam" id="PF16582">
    <property type="entry name" value="TPP_enzyme_M_2"/>
    <property type="match status" value="1"/>
</dbReference>
<keyword evidence="9" id="KW-1185">Reference proteome</keyword>
<dbReference type="SUPFAM" id="SSF52518">
    <property type="entry name" value="Thiamin diphosphate-binding fold (THDP-binding)"/>
    <property type="match status" value="2"/>
</dbReference>
<dbReference type="Gene3D" id="3.40.50.970">
    <property type="match status" value="2"/>
</dbReference>
<dbReference type="PANTHER" id="PTHR42916:SF1">
    <property type="entry name" value="PROTEIN PHYLLO, CHLOROPLASTIC"/>
    <property type="match status" value="1"/>
</dbReference>
<dbReference type="InterPro" id="IPR029061">
    <property type="entry name" value="THDP-binding"/>
</dbReference>
<dbReference type="InterPro" id="IPR036849">
    <property type="entry name" value="Enolase-like_C_sf"/>
</dbReference>
<dbReference type="SFLD" id="SFLDF00009">
    <property type="entry name" value="o-succinylbenzoate_synthase"/>
    <property type="match status" value="1"/>
</dbReference>
<keyword evidence="3" id="KW-0460">Magnesium</keyword>
<dbReference type="InterPro" id="IPR032264">
    <property type="entry name" value="MenD_middle"/>
</dbReference>
<dbReference type="InterPro" id="IPR000073">
    <property type="entry name" value="AB_hydrolase_1"/>
</dbReference>
<dbReference type="CDD" id="cd07037">
    <property type="entry name" value="TPP_PYR_MenD"/>
    <property type="match status" value="1"/>
</dbReference>
<accession>A0ABY9BFN7</accession>
<dbReference type="Gene3D" id="3.30.390.10">
    <property type="entry name" value="Enolase-like, N-terminal domain"/>
    <property type="match status" value="1"/>
</dbReference>
<dbReference type="Proteomes" id="UP001227230">
    <property type="component" value="Chromosome 1"/>
</dbReference>
<dbReference type="InterPro" id="IPR012001">
    <property type="entry name" value="Thiamin_PyroP_enz_TPP-bd_dom"/>
</dbReference>
<dbReference type="Pfam" id="PF02775">
    <property type="entry name" value="TPP_enzyme_C"/>
    <property type="match status" value="1"/>
</dbReference>
<evidence type="ECO:0000256" key="6">
    <source>
        <dbReference type="ARBA" id="ARBA00023239"/>
    </source>
</evidence>
<evidence type="ECO:0000313" key="9">
    <source>
        <dbReference type="Proteomes" id="UP001227230"/>
    </source>
</evidence>
<evidence type="ECO:0000259" key="7">
    <source>
        <dbReference type="SMART" id="SM00922"/>
    </source>
</evidence>
<dbReference type="Pfam" id="PF13378">
    <property type="entry name" value="MR_MLE_C"/>
    <property type="match status" value="1"/>
</dbReference>
<dbReference type="InterPro" id="IPR029035">
    <property type="entry name" value="DHS-like_NAD/FAD-binding_dom"/>
</dbReference>
<keyword evidence="1" id="KW-0808">Transferase</keyword>
<dbReference type="HAMAP" id="MF_01659">
    <property type="entry name" value="MenD"/>
    <property type="match status" value="1"/>
</dbReference>
<gene>
    <name evidence="8" type="ORF">VitviT2T_001208</name>
</gene>
<evidence type="ECO:0000313" key="8">
    <source>
        <dbReference type="EMBL" id="WJZ81362.1"/>
    </source>
</evidence>
<dbReference type="SUPFAM" id="SSF51604">
    <property type="entry name" value="Enolase C-terminal domain-like"/>
    <property type="match status" value="1"/>
</dbReference>
<dbReference type="InterPro" id="IPR018110">
    <property type="entry name" value="Mandel_Rmase/mucon_lact_enz_CS"/>
</dbReference>
<evidence type="ECO:0000256" key="5">
    <source>
        <dbReference type="ARBA" id="ARBA00023211"/>
    </source>
</evidence>
<evidence type="ECO:0000256" key="1">
    <source>
        <dbReference type="ARBA" id="ARBA00022679"/>
    </source>
</evidence>
<keyword evidence="5" id="KW-0464">Manganese</keyword>
<feature type="domain" description="Mandelate racemase/muconate lactonizing enzyme C-terminal" evidence="7">
    <location>
        <begin position="1150"/>
        <end position="1246"/>
    </location>
</feature>
<dbReference type="PROSITE" id="PS00909">
    <property type="entry name" value="MR_MLE_2"/>
    <property type="match status" value="1"/>
</dbReference>
<evidence type="ECO:0000256" key="4">
    <source>
        <dbReference type="ARBA" id="ARBA00023052"/>
    </source>
</evidence>
<dbReference type="SMART" id="SM00922">
    <property type="entry name" value="MR_MLE"/>
    <property type="match status" value="1"/>
</dbReference>